<keyword evidence="3" id="KW-1185">Reference proteome</keyword>
<feature type="domain" description="Transposase IS110-like N-terminal" evidence="1">
    <location>
        <begin position="2"/>
        <end position="70"/>
    </location>
</feature>
<accession>A0ABQ4I2C3</accession>
<sequence>MAHLPGLAIRRIADLHPGAAKTDARDAYVIPDAARGLPHTLRRVDVGDETLAELEVVVGFDVRIPAGLTARAGRLAPRSGGRR</sequence>
<gene>
    <name evidence="2" type="ORF">Van01_52610</name>
</gene>
<comment type="caution">
    <text evidence="2">The sequence shown here is derived from an EMBL/GenBank/DDBJ whole genome shotgun (WGS) entry which is preliminary data.</text>
</comment>
<name>A0ABQ4I2C3_9ACTN</name>
<proteinExistence type="predicted"/>
<evidence type="ECO:0000313" key="2">
    <source>
        <dbReference type="EMBL" id="GIJ12047.1"/>
    </source>
</evidence>
<protein>
    <recommendedName>
        <fullName evidence="1">Transposase IS110-like N-terminal domain-containing protein</fullName>
    </recommendedName>
</protein>
<dbReference type="EMBL" id="BOOZ01000042">
    <property type="protein sequence ID" value="GIJ12047.1"/>
    <property type="molecule type" value="Genomic_DNA"/>
</dbReference>
<evidence type="ECO:0000259" key="1">
    <source>
        <dbReference type="Pfam" id="PF01548"/>
    </source>
</evidence>
<dbReference type="Pfam" id="PF01548">
    <property type="entry name" value="DEDD_Tnp_IS110"/>
    <property type="match status" value="1"/>
</dbReference>
<evidence type="ECO:0000313" key="3">
    <source>
        <dbReference type="Proteomes" id="UP000647017"/>
    </source>
</evidence>
<reference evidence="2 3" key="1">
    <citation type="submission" date="2021-01" db="EMBL/GenBank/DDBJ databases">
        <title>Whole genome shotgun sequence of Verrucosispora andamanensis NBRC 109075.</title>
        <authorList>
            <person name="Komaki H."/>
            <person name="Tamura T."/>
        </authorList>
    </citation>
    <scope>NUCLEOTIDE SEQUENCE [LARGE SCALE GENOMIC DNA]</scope>
    <source>
        <strain evidence="2 3">NBRC 109075</strain>
    </source>
</reference>
<organism evidence="2 3">
    <name type="scientific">Micromonospora andamanensis</name>
    <dbReference type="NCBI Taxonomy" id="1287068"/>
    <lineage>
        <taxon>Bacteria</taxon>
        <taxon>Bacillati</taxon>
        <taxon>Actinomycetota</taxon>
        <taxon>Actinomycetes</taxon>
        <taxon>Micromonosporales</taxon>
        <taxon>Micromonosporaceae</taxon>
        <taxon>Micromonospora</taxon>
    </lineage>
</organism>
<dbReference type="Proteomes" id="UP000647017">
    <property type="component" value="Unassembled WGS sequence"/>
</dbReference>
<dbReference type="InterPro" id="IPR002525">
    <property type="entry name" value="Transp_IS110-like_N"/>
</dbReference>